<dbReference type="EMBL" id="JMIY01000001">
    <property type="protein sequence ID" value="KCZ73231.1"/>
    <property type="molecule type" value="Genomic_DNA"/>
</dbReference>
<evidence type="ECO:0000313" key="6">
    <source>
        <dbReference type="Proteomes" id="UP000027153"/>
    </source>
</evidence>
<dbReference type="Pfam" id="PF00011">
    <property type="entry name" value="HSP20"/>
    <property type="match status" value="1"/>
</dbReference>
<comment type="caution">
    <text evidence="5">The sequence shown here is derived from an EMBL/GenBank/DDBJ whole genome shotgun (WGS) entry which is preliminary data.</text>
</comment>
<protein>
    <submittedName>
        <fullName evidence="5">Molecular chaperone (Small heat shock protein)</fullName>
    </submittedName>
</protein>
<evidence type="ECO:0000259" key="4">
    <source>
        <dbReference type="PROSITE" id="PS51203"/>
    </source>
</evidence>
<evidence type="ECO:0000256" key="1">
    <source>
        <dbReference type="PROSITE-ProRule" id="PRU00285"/>
    </source>
</evidence>
<evidence type="ECO:0000313" key="5">
    <source>
        <dbReference type="EMBL" id="KCZ73231.1"/>
    </source>
</evidence>
<dbReference type="AlphaFoldDB" id="A0A062V286"/>
<keyword evidence="5" id="KW-0346">Stress response</keyword>
<dbReference type="InterPro" id="IPR002068">
    <property type="entry name" value="A-crystallin/Hsp20_dom"/>
</dbReference>
<dbReference type="PANTHER" id="PTHR11527">
    <property type="entry name" value="HEAT-SHOCK PROTEIN 20 FAMILY MEMBER"/>
    <property type="match status" value="1"/>
</dbReference>
<dbReference type="RefSeq" id="WP_052368503.1">
    <property type="nucleotide sequence ID" value="NZ_JMIY01000001.1"/>
</dbReference>
<feature type="domain" description="CS" evidence="4">
    <location>
        <begin position="48"/>
        <end position="159"/>
    </location>
</feature>
<evidence type="ECO:0000256" key="2">
    <source>
        <dbReference type="RuleBase" id="RU003616"/>
    </source>
</evidence>
<dbReference type="SUPFAM" id="SSF49764">
    <property type="entry name" value="HSP20-like chaperones"/>
    <property type="match status" value="1"/>
</dbReference>
<dbReference type="PROSITE" id="PS51203">
    <property type="entry name" value="CS"/>
    <property type="match status" value="1"/>
</dbReference>
<dbReference type="Proteomes" id="UP000027153">
    <property type="component" value="Unassembled WGS sequence"/>
</dbReference>
<accession>A0A062V286</accession>
<feature type="domain" description="SHSP" evidence="3">
    <location>
        <begin position="43"/>
        <end position="161"/>
    </location>
</feature>
<dbReference type="OrthoDB" id="198277at2157"/>
<dbReference type="InterPro" id="IPR008978">
    <property type="entry name" value="HSP20-like_chaperone"/>
</dbReference>
<comment type="similarity">
    <text evidence="1 2">Belongs to the small heat shock protein (HSP20) family.</text>
</comment>
<dbReference type="InterPro" id="IPR007052">
    <property type="entry name" value="CS_dom"/>
</dbReference>
<dbReference type="InterPro" id="IPR031107">
    <property type="entry name" value="Small_HSP"/>
</dbReference>
<sequence length="161" mass="19296">MVDPKEDFRRFEEEMSRMWEDFWERERRGRRMPPRGEEEERRLMRAEYREPLVDVFDTEDEVIVTAEVPGLDKDDIKVYATGNRLEISSEKAPEMAEKEKEEREEKGNYIYRERSVGRFYRSITLPSTVNPDKSKTSYKHGVLEVRLPKTEVTKRTSIKID</sequence>
<dbReference type="CDD" id="cd06464">
    <property type="entry name" value="ACD_sHsps-like"/>
    <property type="match status" value="1"/>
</dbReference>
<dbReference type="Gene3D" id="2.60.40.790">
    <property type="match status" value="1"/>
</dbReference>
<dbReference type="PROSITE" id="PS01031">
    <property type="entry name" value="SHSP"/>
    <property type="match status" value="1"/>
</dbReference>
<evidence type="ECO:0000259" key="3">
    <source>
        <dbReference type="PROSITE" id="PS01031"/>
    </source>
</evidence>
<gene>
    <name evidence="5" type="ORF">ANME2D_00293</name>
</gene>
<reference evidence="5 6" key="1">
    <citation type="journal article" date="2013" name="Nature">
        <title>Anaerobic oxidation of methane coupled to nitrate reduction in a novel archaeal lineage.</title>
        <authorList>
            <person name="Haroon M.F."/>
            <person name="Hu S."/>
            <person name="Shi Y."/>
            <person name="Imelfort M."/>
            <person name="Keller J."/>
            <person name="Hugenholtz P."/>
            <person name="Yuan Z."/>
            <person name="Tyson G.W."/>
        </authorList>
    </citation>
    <scope>NUCLEOTIDE SEQUENCE [LARGE SCALE GENOMIC DNA]</scope>
    <source>
        <strain evidence="5 6">ANME-2d</strain>
    </source>
</reference>
<name>A0A062V286_9EURY</name>
<organism evidence="5 6">
    <name type="scientific">Candidatus Methanoperedens nitratireducens</name>
    <dbReference type="NCBI Taxonomy" id="1392998"/>
    <lineage>
        <taxon>Archaea</taxon>
        <taxon>Methanobacteriati</taxon>
        <taxon>Methanobacteriota</taxon>
        <taxon>Stenosarchaea group</taxon>
        <taxon>Methanomicrobia</taxon>
        <taxon>Methanosarcinales</taxon>
        <taxon>ANME-2 cluster</taxon>
        <taxon>Candidatus Methanoperedentaceae</taxon>
        <taxon>Candidatus Methanoperedens</taxon>
    </lineage>
</organism>
<proteinExistence type="inferred from homology"/>
<keyword evidence="6" id="KW-1185">Reference proteome</keyword>